<dbReference type="CDD" id="cd13686">
    <property type="entry name" value="GluR_Plant"/>
    <property type="match status" value="1"/>
</dbReference>
<dbReference type="InterPro" id="IPR015683">
    <property type="entry name" value="Ionotropic_Glu_rcpt"/>
</dbReference>
<evidence type="ECO:0000256" key="17">
    <source>
        <dbReference type="SAM" id="Phobius"/>
    </source>
</evidence>
<dbReference type="PROSITE" id="PS00036">
    <property type="entry name" value="BZIP_BASIC"/>
    <property type="match status" value="1"/>
</dbReference>
<dbReference type="Pfam" id="PF01094">
    <property type="entry name" value="ANF_receptor"/>
    <property type="match status" value="1"/>
</dbReference>
<comment type="subcellular location">
    <subcellularLocation>
        <location evidence="2">Membrane</location>
        <topology evidence="2">Multi-pass membrane protein</topology>
    </subcellularLocation>
    <subcellularLocation>
        <location evidence="1">Nucleus</location>
    </subcellularLocation>
</comment>
<dbReference type="SUPFAM" id="SSF53822">
    <property type="entry name" value="Periplasmic binding protein-like I"/>
    <property type="match status" value="1"/>
</dbReference>
<dbReference type="Gene3D" id="1.10.287.70">
    <property type="match status" value="1"/>
</dbReference>
<feature type="region of interest" description="Disordered" evidence="16">
    <location>
        <begin position="1"/>
        <end position="20"/>
    </location>
</feature>
<keyword evidence="9" id="KW-0804">Transcription</keyword>
<keyword evidence="5 17" id="KW-1133">Transmembrane helix</keyword>
<dbReference type="FunFam" id="1.20.5.170:FF:000057">
    <property type="entry name" value="Basic leucine zipper 61"/>
    <property type="match status" value="1"/>
</dbReference>
<evidence type="ECO:0000256" key="8">
    <source>
        <dbReference type="ARBA" id="ARBA00023136"/>
    </source>
</evidence>
<name>A0A9D5HD19_9LILI</name>
<dbReference type="Gene3D" id="3.40.190.10">
    <property type="entry name" value="Periplasmic binding protein-like II"/>
    <property type="match status" value="2"/>
</dbReference>
<feature type="compositionally biased region" description="Low complexity" evidence="16">
    <location>
        <begin position="163"/>
        <end position="173"/>
    </location>
</feature>
<dbReference type="GO" id="GO:0003700">
    <property type="term" value="F:DNA-binding transcription factor activity"/>
    <property type="evidence" value="ECO:0007669"/>
    <property type="project" value="InterPro"/>
</dbReference>
<evidence type="ECO:0000256" key="13">
    <source>
        <dbReference type="ARBA" id="ARBA00023286"/>
    </source>
</evidence>
<dbReference type="SMART" id="SM00079">
    <property type="entry name" value="PBPe"/>
    <property type="match status" value="1"/>
</dbReference>
<dbReference type="AlphaFoldDB" id="A0A9D5HD19"/>
<comment type="caution">
    <text evidence="19">The sequence shown here is derived from an EMBL/GenBank/DDBJ whole genome shotgun (WGS) entry which is preliminary data.</text>
</comment>
<dbReference type="SUPFAM" id="SSF57959">
    <property type="entry name" value="Leucine zipper domain"/>
    <property type="match status" value="1"/>
</dbReference>
<keyword evidence="20" id="KW-1185">Reference proteome</keyword>
<feature type="domain" description="BZIP" evidence="18">
    <location>
        <begin position="178"/>
        <end position="234"/>
    </location>
</feature>
<keyword evidence="14" id="KW-0407">Ion channel</keyword>
<dbReference type="InterPro" id="IPR001320">
    <property type="entry name" value="Iontro_rcpt_C"/>
</dbReference>
<dbReference type="EMBL" id="JAGGNH010000005">
    <property type="protein sequence ID" value="KAJ0971837.1"/>
    <property type="molecule type" value="Genomic_DNA"/>
</dbReference>
<evidence type="ECO:0000256" key="3">
    <source>
        <dbReference type="ARBA" id="ARBA00022448"/>
    </source>
</evidence>
<keyword evidence="11" id="KW-0325">Glycoprotein</keyword>
<dbReference type="InterPro" id="IPR044759">
    <property type="entry name" value="bZIP_RF2"/>
</dbReference>
<dbReference type="Pfam" id="PF00170">
    <property type="entry name" value="bZIP_1"/>
    <property type="match status" value="1"/>
</dbReference>
<dbReference type="GO" id="GO:0015276">
    <property type="term" value="F:ligand-gated monoatomic ion channel activity"/>
    <property type="evidence" value="ECO:0007669"/>
    <property type="project" value="InterPro"/>
</dbReference>
<evidence type="ECO:0000256" key="14">
    <source>
        <dbReference type="ARBA" id="ARBA00023303"/>
    </source>
</evidence>
<dbReference type="InterPro" id="IPR046347">
    <property type="entry name" value="bZIP_sf"/>
</dbReference>
<dbReference type="InterPro" id="IPR028082">
    <property type="entry name" value="Peripla_BP_I"/>
</dbReference>
<keyword evidence="4 17" id="KW-0812">Transmembrane</keyword>
<evidence type="ECO:0000256" key="4">
    <source>
        <dbReference type="ARBA" id="ARBA00022692"/>
    </source>
</evidence>
<dbReference type="OrthoDB" id="784038at2759"/>
<dbReference type="SUPFAM" id="SSF53850">
    <property type="entry name" value="Periplasmic binding protein-like II"/>
    <property type="match status" value="1"/>
</dbReference>
<evidence type="ECO:0000256" key="12">
    <source>
        <dbReference type="ARBA" id="ARBA00023242"/>
    </source>
</evidence>
<dbReference type="Gene3D" id="1.20.5.170">
    <property type="match status" value="1"/>
</dbReference>
<dbReference type="GO" id="GO:0005634">
    <property type="term" value="C:nucleus"/>
    <property type="evidence" value="ECO:0007669"/>
    <property type="project" value="UniProtKB-SubCell"/>
</dbReference>
<evidence type="ECO:0000256" key="11">
    <source>
        <dbReference type="ARBA" id="ARBA00023180"/>
    </source>
</evidence>
<feature type="region of interest" description="Disordered" evidence="16">
    <location>
        <begin position="898"/>
        <end position="964"/>
    </location>
</feature>
<evidence type="ECO:0000313" key="19">
    <source>
        <dbReference type="EMBL" id="KAJ0971837.1"/>
    </source>
</evidence>
<dbReference type="GO" id="GO:0009891">
    <property type="term" value="P:positive regulation of biosynthetic process"/>
    <property type="evidence" value="ECO:0007669"/>
    <property type="project" value="UniProtKB-ARBA"/>
</dbReference>
<dbReference type="InterPro" id="IPR019594">
    <property type="entry name" value="Glu/Gly-bd"/>
</dbReference>
<reference evidence="19" key="1">
    <citation type="submission" date="2021-03" db="EMBL/GenBank/DDBJ databases">
        <authorList>
            <person name="Li Z."/>
            <person name="Yang C."/>
        </authorList>
    </citation>
    <scope>NUCLEOTIDE SEQUENCE</scope>
    <source>
        <strain evidence="19">Dzin_1.0</strain>
        <tissue evidence="19">Leaf</tissue>
    </source>
</reference>
<keyword evidence="3" id="KW-0813">Transport</keyword>
<dbReference type="GO" id="GO:0003677">
    <property type="term" value="F:DNA binding"/>
    <property type="evidence" value="ECO:0007669"/>
    <property type="project" value="UniProtKB-ARBA"/>
</dbReference>
<accession>A0A9D5HD19</accession>
<keyword evidence="13" id="KW-1071">Ligand-gated ion channel</keyword>
<evidence type="ECO:0000313" key="20">
    <source>
        <dbReference type="Proteomes" id="UP001085076"/>
    </source>
</evidence>
<comment type="function">
    <text evidence="15">Transcription regulator.</text>
</comment>
<feature type="region of interest" description="Disordered" evidence="16">
    <location>
        <begin position="99"/>
        <end position="173"/>
    </location>
</feature>
<organism evidence="19 20">
    <name type="scientific">Dioscorea zingiberensis</name>
    <dbReference type="NCBI Taxonomy" id="325984"/>
    <lineage>
        <taxon>Eukaryota</taxon>
        <taxon>Viridiplantae</taxon>
        <taxon>Streptophyta</taxon>
        <taxon>Embryophyta</taxon>
        <taxon>Tracheophyta</taxon>
        <taxon>Spermatophyta</taxon>
        <taxon>Magnoliopsida</taxon>
        <taxon>Liliopsida</taxon>
        <taxon>Dioscoreales</taxon>
        <taxon>Dioscoreaceae</taxon>
        <taxon>Dioscorea</taxon>
    </lineage>
</organism>
<proteinExistence type="predicted"/>
<feature type="transmembrane region" description="Helical" evidence="17">
    <location>
        <begin position="869"/>
        <end position="889"/>
    </location>
</feature>
<keyword evidence="7" id="KW-0406">Ion transport</keyword>
<keyword evidence="12" id="KW-0539">Nucleus</keyword>
<evidence type="ECO:0000256" key="15">
    <source>
        <dbReference type="ARBA" id="ARBA00059304"/>
    </source>
</evidence>
<dbReference type="GO" id="GO:0016020">
    <property type="term" value="C:membrane"/>
    <property type="evidence" value="ECO:0007669"/>
    <property type="project" value="UniProtKB-SubCell"/>
</dbReference>
<dbReference type="Gene3D" id="3.40.50.2300">
    <property type="match status" value="2"/>
</dbReference>
<evidence type="ECO:0000256" key="1">
    <source>
        <dbReference type="ARBA" id="ARBA00004123"/>
    </source>
</evidence>
<dbReference type="FunFam" id="3.40.190.10:FF:000054">
    <property type="entry name" value="Glutamate receptor"/>
    <property type="match status" value="1"/>
</dbReference>
<evidence type="ECO:0000256" key="9">
    <source>
        <dbReference type="ARBA" id="ARBA00023163"/>
    </source>
</evidence>
<dbReference type="InterPro" id="IPR001828">
    <property type="entry name" value="ANF_lig-bd_rcpt"/>
</dbReference>
<evidence type="ECO:0000256" key="5">
    <source>
        <dbReference type="ARBA" id="ARBA00022989"/>
    </source>
</evidence>
<keyword evidence="10" id="KW-0675">Receptor</keyword>
<evidence type="ECO:0000256" key="7">
    <source>
        <dbReference type="ARBA" id="ARBA00023065"/>
    </source>
</evidence>
<dbReference type="FunFam" id="3.40.190.10:FF:000039">
    <property type="entry name" value="Glutamate receptor"/>
    <property type="match status" value="1"/>
</dbReference>
<evidence type="ECO:0000256" key="16">
    <source>
        <dbReference type="SAM" id="MobiDB-lite"/>
    </source>
</evidence>
<dbReference type="PANTHER" id="PTHR18966">
    <property type="entry name" value="IONOTROPIC GLUTAMATE RECEPTOR"/>
    <property type="match status" value="1"/>
</dbReference>
<sequence>MAQLPPKVPSSMSPNWPGFGHQRAPSMASFLPVAAPPTAGNQPSWVDEFLDFTSARRGAHRRSMSDSVAFLEAAPMIMSSNGGGGVHEFDRLDEDQLISMFPDDVPPSSGNSAAPLSSSTPTSPSDHNSINDEKPSALSSEQQAVNEVEEAQSLCKSEPQVHPAAQPAAAAAEQQIVDPKRVKRILANRQSAQRSRVRKLQYISELERSVTSLQTEVSALSPRVAFLDHQRSVLTVGNSHLKQRIAALAQDKIFKDAHQEALKKEIERLRQVYHQQSIKKMSAAPTGDSPEHANKELFQCSLCLFFIRSSASKGRSWVDWTIFLLTALAPLQCRSVGLAEAHALGMMNKGHVWIVADDSITNLFEYYSSDLSDYAEGVLGIKDYFNKTTKSYQEFQAEFRRSYKSNYGAEVDPGISSLLAYDAVNMLSLAENKGKTLLEGILSSHFVGLTGYIRSGESGNLATKESSSAFQIINVVGKSYRELGIWYAEDGFYEGDEKVDIFGPVFWPGGPRGTPGGWGKLKIGVPARTTFDQFVEVKYDHKGKVKLITGYCIDVFMETLKRLKYNLTFEFFPFHGTYDDLIDQVTIKNYDAVVGDITILAKRSEKVDFTQPYVGSGLAMLARVKPDHKTWVFLKPFTCSVWMCTILGFLYTAAIVWFLERKENSEFHGSWSNQIEATILLIFTIFCNFKKIRSYYTLVVILVWFFVVFIITQSYTASLSSILTTQKLEPVVSFTRIGCDGDSFVVKYLEEVLGYPPRKINTIGKEKNYPEAFESGKISVAFMETPYLRVFLSRHEEYTVHGETHRLGGFGFVFPKGSPLAVDLSEAILELSEEGVLKDLENKWFSFSFSNYPSTEKIGNKNSLSLGHLWGLFVLTGATTTFIFVLFLIRLSIRNSQRQEEEDGGNVNERQLQSPSMHYSSSMEKNLDGIEDETNQHFHMEQTYQGSPKSQVLRHEGNDYEEFE</sequence>
<dbReference type="CDD" id="cd14703">
    <property type="entry name" value="bZIP_plant_RF2"/>
    <property type="match status" value="1"/>
</dbReference>
<dbReference type="Pfam" id="PF00060">
    <property type="entry name" value="Lig_chan"/>
    <property type="match status" value="1"/>
</dbReference>
<evidence type="ECO:0000256" key="6">
    <source>
        <dbReference type="ARBA" id="ARBA00023015"/>
    </source>
</evidence>
<evidence type="ECO:0000256" key="2">
    <source>
        <dbReference type="ARBA" id="ARBA00004141"/>
    </source>
</evidence>
<dbReference type="Pfam" id="PF10613">
    <property type="entry name" value="Lig_chan-Glu_bd"/>
    <property type="match status" value="1"/>
</dbReference>
<gene>
    <name evidence="19" type="ORF">J5N97_019796</name>
</gene>
<dbReference type="Proteomes" id="UP001085076">
    <property type="component" value="Miscellaneous, Linkage group lg05"/>
</dbReference>
<evidence type="ECO:0000256" key="10">
    <source>
        <dbReference type="ARBA" id="ARBA00023170"/>
    </source>
</evidence>
<keyword evidence="8 17" id="KW-0472">Membrane</keyword>
<feature type="transmembrane region" description="Helical" evidence="17">
    <location>
        <begin position="639"/>
        <end position="659"/>
    </location>
</feature>
<reference evidence="19" key="2">
    <citation type="journal article" date="2022" name="Hortic Res">
        <title>The genome of Dioscorea zingiberensis sheds light on the biosynthesis, origin and evolution of the medicinally important diosgenin saponins.</title>
        <authorList>
            <person name="Li Y."/>
            <person name="Tan C."/>
            <person name="Li Z."/>
            <person name="Guo J."/>
            <person name="Li S."/>
            <person name="Chen X."/>
            <person name="Wang C."/>
            <person name="Dai X."/>
            <person name="Yang H."/>
            <person name="Song W."/>
            <person name="Hou L."/>
            <person name="Xu J."/>
            <person name="Tong Z."/>
            <person name="Xu A."/>
            <person name="Yuan X."/>
            <person name="Wang W."/>
            <person name="Yang Q."/>
            <person name="Chen L."/>
            <person name="Sun Z."/>
            <person name="Wang K."/>
            <person name="Pan B."/>
            <person name="Chen J."/>
            <person name="Bao Y."/>
            <person name="Liu F."/>
            <person name="Qi X."/>
            <person name="Gang D.R."/>
            <person name="Wen J."/>
            <person name="Li J."/>
        </authorList>
    </citation>
    <scope>NUCLEOTIDE SEQUENCE</scope>
    <source>
        <strain evidence="19">Dzin_1.0</strain>
    </source>
</reference>
<dbReference type="InterPro" id="IPR004827">
    <property type="entry name" value="bZIP"/>
</dbReference>
<feature type="transmembrane region" description="Helical" evidence="17">
    <location>
        <begin position="696"/>
        <end position="715"/>
    </location>
</feature>
<feature type="compositionally biased region" description="Polar residues" evidence="16">
    <location>
        <begin position="908"/>
        <end position="924"/>
    </location>
</feature>
<dbReference type="PROSITE" id="PS50217">
    <property type="entry name" value="BZIP"/>
    <property type="match status" value="1"/>
</dbReference>
<keyword evidence="6" id="KW-0805">Transcription regulation</keyword>
<protein>
    <recommendedName>
        <fullName evidence="18">BZIP domain-containing protein</fullName>
    </recommendedName>
</protein>
<evidence type="ECO:0000259" key="18">
    <source>
        <dbReference type="PROSITE" id="PS50217"/>
    </source>
</evidence>
<feature type="compositionally biased region" description="Low complexity" evidence="16">
    <location>
        <begin position="106"/>
        <end position="125"/>
    </location>
</feature>
<dbReference type="SMART" id="SM00338">
    <property type="entry name" value="BRLZ"/>
    <property type="match status" value="1"/>
</dbReference>